<evidence type="ECO:0000313" key="1">
    <source>
        <dbReference type="EMBL" id="MFC5654559.1"/>
    </source>
</evidence>
<keyword evidence="2" id="KW-1185">Reference proteome</keyword>
<accession>A0ABW0WCR8</accession>
<sequence length="83" mass="9040">MFSRKPADDPPAPDLDEVAEVRAQMINGFLALHEDIAPAFDAADGMRVDLVARGWSPPMAEMLVATWLQRTLINLTPLIGGPQ</sequence>
<name>A0ABW0WCR8_STRNO</name>
<comment type="caution">
    <text evidence="1">The sequence shown here is derived from an EMBL/GenBank/DDBJ whole genome shotgun (WGS) entry which is preliminary data.</text>
</comment>
<organism evidence="1 2">
    <name type="scientific">Streptomyces nogalater</name>
    <dbReference type="NCBI Taxonomy" id="38314"/>
    <lineage>
        <taxon>Bacteria</taxon>
        <taxon>Bacillati</taxon>
        <taxon>Actinomycetota</taxon>
        <taxon>Actinomycetes</taxon>
        <taxon>Kitasatosporales</taxon>
        <taxon>Streptomycetaceae</taxon>
        <taxon>Streptomyces</taxon>
    </lineage>
</organism>
<reference evidence="2" key="1">
    <citation type="journal article" date="2019" name="Int. J. Syst. Evol. Microbiol.">
        <title>The Global Catalogue of Microorganisms (GCM) 10K type strain sequencing project: providing services to taxonomists for standard genome sequencing and annotation.</title>
        <authorList>
            <consortium name="The Broad Institute Genomics Platform"/>
            <consortium name="The Broad Institute Genome Sequencing Center for Infectious Disease"/>
            <person name="Wu L."/>
            <person name="Ma J."/>
        </authorList>
    </citation>
    <scope>NUCLEOTIDE SEQUENCE [LARGE SCALE GENOMIC DNA]</scope>
    <source>
        <strain evidence="2">KCTC 5701</strain>
    </source>
</reference>
<dbReference type="Proteomes" id="UP001596065">
    <property type="component" value="Unassembled WGS sequence"/>
</dbReference>
<evidence type="ECO:0000313" key="2">
    <source>
        <dbReference type="Proteomes" id="UP001596065"/>
    </source>
</evidence>
<dbReference type="RefSeq" id="WP_344347333.1">
    <property type="nucleotide sequence ID" value="NZ_BAAASM010000009.1"/>
</dbReference>
<dbReference type="EMBL" id="JBHSOE010000003">
    <property type="protein sequence ID" value="MFC5654559.1"/>
    <property type="molecule type" value="Genomic_DNA"/>
</dbReference>
<gene>
    <name evidence="1" type="ORF">ACFP3J_03500</name>
</gene>
<protein>
    <recommendedName>
        <fullName evidence="3">TetR family transcriptional regulator</fullName>
    </recommendedName>
</protein>
<proteinExistence type="predicted"/>
<evidence type="ECO:0008006" key="3">
    <source>
        <dbReference type="Google" id="ProtNLM"/>
    </source>
</evidence>